<dbReference type="Gene3D" id="3.30.1370.210">
    <property type="match status" value="1"/>
</dbReference>
<protein>
    <recommendedName>
        <fullName evidence="6">C3H1-type domain-containing protein</fullName>
    </recommendedName>
</protein>
<dbReference type="EMBL" id="HBNR01079478">
    <property type="protein sequence ID" value="CAE4656217.1"/>
    <property type="molecule type" value="Transcribed_RNA"/>
</dbReference>
<dbReference type="AlphaFoldDB" id="A0A7S4SV40"/>
<dbReference type="InterPro" id="IPR036855">
    <property type="entry name" value="Znf_CCCH_sf"/>
</dbReference>
<feature type="domain" description="C3H1-type" evidence="6">
    <location>
        <begin position="22"/>
        <end position="44"/>
    </location>
</feature>
<dbReference type="PROSITE" id="PS50103">
    <property type="entry name" value="ZF_C3H1"/>
    <property type="match status" value="2"/>
</dbReference>
<reference evidence="7" key="1">
    <citation type="submission" date="2021-01" db="EMBL/GenBank/DDBJ databases">
        <authorList>
            <person name="Corre E."/>
            <person name="Pelletier E."/>
            <person name="Niang G."/>
            <person name="Scheremetjew M."/>
            <person name="Finn R."/>
            <person name="Kale V."/>
            <person name="Holt S."/>
            <person name="Cochrane G."/>
            <person name="Meng A."/>
            <person name="Brown T."/>
            <person name="Cohen L."/>
        </authorList>
    </citation>
    <scope>NUCLEOTIDE SEQUENCE</scope>
    <source>
        <strain evidence="7">CCMP3105</strain>
    </source>
</reference>
<dbReference type="SMART" id="SM00356">
    <property type="entry name" value="ZnF_C3H1"/>
    <property type="match status" value="2"/>
</dbReference>
<proteinExistence type="predicted"/>
<evidence type="ECO:0000259" key="6">
    <source>
        <dbReference type="PROSITE" id="PS50103"/>
    </source>
</evidence>
<evidence type="ECO:0000256" key="3">
    <source>
        <dbReference type="ARBA" id="ARBA00022833"/>
    </source>
</evidence>
<organism evidence="7">
    <name type="scientific">Alexandrium monilatum</name>
    <dbReference type="NCBI Taxonomy" id="311494"/>
    <lineage>
        <taxon>Eukaryota</taxon>
        <taxon>Sar</taxon>
        <taxon>Alveolata</taxon>
        <taxon>Dinophyceae</taxon>
        <taxon>Gonyaulacales</taxon>
        <taxon>Pyrocystaceae</taxon>
        <taxon>Alexandrium</taxon>
    </lineage>
</organism>
<dbReference type="InterPro" id="IPR000571">
    <property type="entry name" value="Znf_CCCH"/>
</dbReference>
<feature type="zinc finger region" description="C3H1-type" evidence="4">
    <location>
        <begin position="22"/>
        <end position="44"/>
    </location>
</feature>
<keyword evidence="2 4" id="KW-0863">Zinc-finger</keyword>
<keyword evidence="1 4" id="KW-0479">Metal-binding</keyword>
<keyword evidence="3 4" id="KW-0862">Zinc</keyword>
<evidence type="ECO:0000256" key="2">
    <source>
        <dbReference type="ARBA" id="ARBA00022771"/>
    </source>
</evidence>
<dbReference type="PANTHER" id="PTHR14493">
    <property type="entry name" value="UNKEMPT FAMILY MEMBER"/>
    <property type="match status" value="1"/>
</dbReference>
<feature type="domain" description="C3H1-type" evidence="6">
    <location>
        <begin position="52"/>
        <end position="79"/>
    </location>
</feature>
<accession>A0A7S4SV40</accession>
<feature type="region of interest" description="Disordered" evidence="5">
    <location>
        <begin position="138"/>
        <end position="208"/>
    </location>
</feature>
<gene>
    <name evidence="7" type="ORF">AMON00008_LOCUS56705</name>
</gene>
<name>A0A7S4SV40_9DINO</name>
<evidence type="ECO:0000256" key="4">
    <source>
        <dbReference type="PROSITE-ProRule" id="PRU00723"/>
    </source>
</evidence>
<evidence type="ECO:0000256" key="1">
    <source>
        <dbReference type="ARBA" id="ARBA00022723"/>
    </source>
</evidence>
<dbReference type="Pfam" id="PF00642">
    <property type="entry name" value="zf-CCCH"/>
    <property type="match status" value="1"/>
</dbReference>
<feature type="zinc finger region" description="C3H1-type" evidence="4">
    <location>
        <begin position="52"/>
        <end position="79"/>
    </location>
</feature>
<sequence length="208" mass="23089">MGHFRPRLRSAQAPCQREWTRTCRFYAEGRCRKGRACAFAHGRAELWPLPDLTNTKLCSRALRAGACDREGCTFAHSGEELRSPPCVKTRLPAARRMPADGAAAVARAAAERWEHDPLGALDWSRVRVKHTFLEWQEDKEVGEPRRRSRSAPYGPGRDEPLPGEGAETSLPTQSWRSQPPLTTPARSFRRAPAACGGGVPIATLPQLR</sequence>
<dbReference type="GO" id="GO:0008270">
    <property type="term" value="F:zinc ion binding"/>
    <property type="evidence" value="ECO:0007669"/>
    <property type="project" value="UniProtKB-KW"/>
</dbReference>
<evidence type="ECO:0000313" key="7">
    <source>
        <dbReference type="EMBL" id="CAE4656217.1"/>
    </source>
</evidence>
<dbReference type="PANTHER" id="PTHR14493:SF50">
    <property type="entry name" value="RING FINGER PROTEIN UNKEMPT"/>
    <property type="match status" value="1"/>
</dbReference>
<evidence type="ECO:0000256" key="5">
    <source>
        <dbReference type="SAM" id="MobiDB-lite"/>
    </source>
</evidence>
<dbReference type="SUPFAM" id="SSF90229">
    <property type="entry name" value="CCCH zinc finger"/>
    <property type="match status" value="1"/>
</dbReference>
<feature type="compositionally biased region" description="Polar residues" evidence="5">
    <location>
        <begin position="169"/>
        <end position="180"/>
    </location>
</feature>
<dbReference type="InterPro" id="IPR045234">
    <property type="entry name" value="Unkempt-like"/>
</dbReference>